<evidence type="ECO:0000313" key="2">
    <source>
        <dbReference type="EMBL" id="CAH0405107.1"/>
    </source>
</evidence>
<feature type="region of interest" description="Disordered" evidence="1">
    <location>
        <begin position="1"/>
        <end position="20"/>
    </location>
</feature>
<accession>A0ABN8B6J3</accession>
<dbReference type="Proteomes" id="UP001153292">
    <property type="component" value="Chromosome 30"/>
</dbReference>
<keyword evidence="3" id="KW-1185">Reference proteome</keyword>
<organism evidence="2 3">
    <name type="scientific">Chilo suppressalis</name>
    <name type="common">Asiatic rice borer moth</name>
    <dbReference type="NCBI Taxonomy" id="168631"/>
    <lineage>
        <taxon>Eukaryota</taxon>
        <taxon>Metazoa</taxon>
        <taxon>Ecdysozoa</taxon>
        <taxon>Arthropoda</taxon>
        <taxon>Hexapoda</taxon>
        <taxon>Insecta</taxon>
        <taxon>Pterygota</taxon>
        <taxon>Neoptera</taxon>
        <taxon>Endopterygota</taxon>
        <taxon>Lepidoptera</taxon>
        <taxon>Glossata</taxon>
        <taxon>Ditrysia</taxon>
        <taxon>Pyraloidea</taxon>
        <taxon>Crambidae</taxon>
        <taxon>Crambinae</taxon>
        <taxon>Chilo</taxon>
    </lineage>
</organism>
<reference evidence="2" key="1">
    <citation type="submission" date="2021-12" db="EMBL/GenBank/DDBJ databases">
        <authorList>
            <person name="King R."/>
        </authorList>
    </citation>
    <scope>NUCLEOTIDE SEQUENCE</scope>
</reference>
<sequence>MKKLVDYSDSDSETEEPLVKRKKRCQVKKDEWVCEINKKNREKGKEYCSKKKVDGEWKRNIRKPKRVMKPRCTCKEKGKSVIRCHSISEDDRKLLFAEYITICKNAKKTKSYTVEYLTYSYFKNFKNINFYNSIRPRKLKGDPKVTDIRALKYAPSGEIFYKLRFTTEYTLLNQRKNVRISKTPFENIPELYTECRNITNKKKYSDLQQLKNSMPRDYQNYYDNLPHED</sequence>
<gene>
    <name evidence="2" type="ORF">CHILSU_LOCUS8458</name>
</gene>
<proteinExistence type="predicted"/>
<protein>
    <submittedName>
        <fullName evidence="2">Uncharacterized protein</fullName>
    </submittedName>
</protein>
<dbReference type="EMBL" id="OU963923">
    <property type="protein sequence ID" value="CAH0405107.1"/>
    <property type="molecule type" value="Genomic_DNA"/>
</dbReference>
<evidence type="ECO:0000256" key="1">
    <source>
        <dbReference type="SAM" id="MobiDB-lite"/>
    </source>
</evidence>
<name>A0ABN8B6J3_CHISP</name>
<evidence type="ECO:0000313" key="3">
    <source>
        <dbReference type="Proteomes" id="UP001153292"/>
    </source>
</evidence>